<dbReference type="InParanoid" id="A0A4R6QEG1"/>
<sequence length="175" mass="18848">MLSPSHKVPLAKRIVCAAAGALAGYALWASYHQVNWFSTEALVAIIHSLQPLAAWIDGHTFDFVALALITVAKAAPGSIGLGLISGMLLRSLPYPRWFAYAVLLFPIGAYLASFALLRDLTGMAGAGFTHQLWENRSHAVLIGFAIYTLFFSTLLAAYTCSTGKKRPARTRHATG</sequence>
<feature type="transmembrane region" description="Helical" evidence="1">
    <location>
        <begin position="97"/>
        <end position="117"/>
    </location>
</feature>
<feature type="transmembrane region" description="Helical" evidence="1">
    <location>
        <begin position="137"/>
        <end position="161"/>
    </location>
</feature>
<dbReference type="RefSeq" id="WP_133703857.1">
    <property type="nucleotide sequence ID" value="NZ_SNXS01000015.1"/>
</dbReference>
<protein>
    <submittedName>
        <fullName evidence="2">Uncharacterized protein</fullName>
    </submittedName>
</protein>
<keyword evidence="1" id="KW-0472">Membrane</keyword>
<evidence type="ECO:0000313" key="3">
    <source>
        <dbReference type="Proteomes" id="UP000295361"/>
    </source>
</evidence>
<name>A0A4R6QEG1_9BURK</name>
<reference evidence="2 3" key="1">
    <citation type="submission" date="2019-03" db="EMBL/GenBank/DDBJ databases">
        <title>Genomic Encyclopedia of Type Strains, Phase IV (KMG-IV): sequencing the most valuable type-strain genomes for metagenomic binning, comparative biology and taxonomic classification.</title>
        <authorList>
            <person name="Goeker M."/>
        </authorList>
    </citation>
    <scope>NUCLEOTIDE SEQUENCE [LARGE SCALE GENOMIC DNA]</scope>
    <source>
        <strain evidence="2 3">DSM 16998</strain>
    </source>
</reference>
<dbReference type="EMBL" id="SNXS01000015">
    <property type="protein sequence ID" value="TDP60617.1"/>
    <property type="molecule type" value="Genomic_DNA"/>
</dbReference>
<gene>
    <name evidence="2" type="ORF">DES47_11538</name>
</gene>
<dbReference type="Proteomes" id="UP000295361">
    <property type="component" value="Unassembled WGS sequence"/>
</dbReference>
<proteinExistence type="predicted"/>
<accession>A0A4R6QEG1</accession>
<keyword evidence="1" id="KW-1133">Transmembrane helix</keyword>
<dbReference type="AlphaFoldDB" id="A0A4R6QEG1"/>
<keyword evidence="3" id="KW-1185">Reference proteome</keyword>
<comment type="caution">
    <text evidence="2">The sequence shown here is derived from an EMBL/GenBank/DDBJ whole genome shotgun (WGS) entry which is preliminary data.</text>
</comment>
<keyword evidence="1" id="KW-0812">Transmembrane</keyword>
<evidence type="ECO:0000256" key="1">
    <source>
        <dbReference type="SAM" id="Phobius"/>
    </source>
</evidence>
<evidence type="ECO:0000313" key="2">
    <source>
        <dbReference type="EMBL" id="TDP60617.1"/>
    </source>
</evidence>
<organism evidence="2 3">
    <name type="scientific">Roseateles toxinivorans</name>
    <dbReference type="NCBI Taxonomy" id="270368"/>
    <lineage>
        <taxon>Bacteria</taxon>
        <taxon>Pseudomonadati</taxon>
        <taxon>Pseudomonadota</taxon>
        <taxon>Betaproteobacteria</taxon>
        <taxon>Burkholderiales</taxon>
        <taxon>Sphaerotilaceae</taxon>
        <taxon>Roseateles</taxon>
    </lineage>
</organism>
<feature type="transmembrane region" description="Helical" evidence="1">
    <location>
        <begin position="63"/>
        <end position="85"/>
    </location>
</feature>